<proteinExistence type="predicted"/>
<dbReference type="PANTHER" id="PTHR46579">
    <property type="entry name" value="F5/8 TYPE C DOMAIN-CONTAINING PROTEIN-RELATED"/>
    <property type="match status" value="1"/>
</dbReference>
<keyword evidence="2" id="KW-1185">Reference proteome</keyword>
<dbReference type="HOGENOM" id="CLU_007337_0_1_1"/>
<organism evidence="1 2">
    <name type="scientific">Botryobasidium botryosum (strain FD-172 SS1)</name>
    <dbReference type="NCBI Taxonomy" id="930990"/>
    <lineage>
        <taxon>Eukaryota</taxon>
        <taxon>Fungi</taxon>
        <taxon>Dikarya</taxon>
        <taxon>Basidiomycota</taxon>
        <taxon>Agaricomycotina</taxon>
        <taxon>Agaricomycetes</taxon>
        <taxon>Cantharellales</taxon>
        <taxon>Botryobasidiaceae</taxon>
        <taxon>Botryobasidium</taxon>
    </lineage>
</organism>
<sequence length="814" mass="91857">VPVAAAAEHIHVEDIRQSLEFISLLQAASLDNTGLDEETLQRLRNPPCTPITIESPDVRLSLRLFLANKSSQEAYSQTRDAILLRYPENPILSHYEAKNKVAELSGISTIADDMCINACIGFTGPFAEFDTCPECDAPRYDPIVLQSTGKKVPQQTFHTIPIGPTIQALWRSLDGAKEMNNRRENTTTIFEELQKTQGAIDSYDDYTYGEEYLRAVADGRINEHDTVLMFSADRAQLYRSKQSDCWIFIWVILDLPPNSRYKKKRVVPAAVIPVGPGKIKVFDSFSFPSFRHLAALQNDGLTVWDASTDTKFISHPFLALVTADSPAMAHLDGLVGHQGAQGCRYFCGTQGRRKLGGNHYYPALLKPRNYDVAGCDHDDINPFMVPFASAEEYERKLAYVQASPNETQYKIRHRTTGISRPCLISGLSAKHRFQIPLGFAGDFMHLFSLNVPDLLFDLWRGTMDCDRTDSRITWDWAVLQGNVWLTHGKVVADTRPYLPGSFDRPPRNPAEKINSGYKAKEFSTYLYVVGPGVFYGVLPEKYWRNFCRLVSAVRLLHRQHISSAQLLHADKSMGTFVIEFERLYYQRRADRLHFCRPCLHLLPHTPGEVQRHGPGVCYAQWTMERTIGNLGEEIKSASKPYANLSQRAVLRAQSNALISMVPGFDISNPEKLPRAAVGIGGGFVLLRARDKNPRPLESAAMTAAIHLHFGTALPYFDVIRWARLRLPNGQIARSAWKELRKPLEQGRMARNIKKRIGAIEETFALISRYSEPNKKLYDDSHKTLIACRRNSDCFEVIHAKKILSVVGMIPLTNY</sequence>
<evidence type="ECO:0000313" key="2">
    <source>
        <dbReference type="Proteomes" id="UP000027195"/>
    </source>
</evidence>
<dbReference type="STRING" id="930990.A0A067NCS3"/>
<protein>
    <submittedName>
        <fullName evidence="1">Uncharacterized protein</fullName>
    </submittedName>
</protein>
<feature type="non-terminal residue" evidence="1">
    <location>
        <position position="1"/>
    </location>
</feature>
<name>A0A067NCS3_BOTB1</name>
<gene>
    <name evidence="1" type="ORF">BOTBODRAFT_94222</name>
</gene>
<dbReference type="Proteomes" id="UP000027195">
    <property type="component" value="Unassembled WGS sequence"/>
</dbReference>
<dbReference type="AlphaFoldDB" id="A0A067NCS3"/>
<dbReference type="InterPro" id="IPR004242">
    <property type="entry name" value="Transposase_21"/>
</dbReference>
<dbReference type="PANTHER" id="PTHR46579:SF1">
    <property type="entry name" value="F5_8 TYPE C DOMAIN-CONTAINING PROTEIN"/>
    <property type="match status" value="1"/>
</dbReference>
<accession>A0A067NCS3</accession>
<evidence type="ECO:0000313" key="1">
    <source>
        <dbReference type="EMBL" id="KDQ21596.1"/>
    </source>
</evidence>
<dbReference type="Pfam" id="PF02992">
    <property type="entry name" value="Transposase_21"/>
    <property type="match status" value="1"/>
</dbReference>
<reference evidence="2" key="1">
    <citation type="journal article" date="2014" name="Proc. Natl. Acad. Sci. U.S.A.">
        <title>Extensive sampling of basidiomycete genomes demonstrates inadequacy of the white-rot/brown-rot paradigm for wood decay fungi.</title>
        <authorList>
            <person name="Riley R."/>
            <person name="Salamov A.A."/>
            <person name="Brown D.W."/>
            <person name="Nagy L.G."/>
            <person name="Floudas D."/>
            <person name="Held B.W."/>
            <person name="Levasseur A."/>
            <person name="Lombard V."/>
            <person name="Morin E."/>
            <person name="Otillar R."/>
            <person name="Lindquist E.A."/>
            <person name="Sun H."/>
            <person name="LaButti K.M."/>
            <person name="Schmutz J."/>
            <person name="Jabbour D."/>
            <person name="Luo H."/>
            <person name="Baker S.E."/>
            <person name="Pisabarro A.G."/>
            <person name="Walton J.D."/>
            <person name="Blanchette R.A."/>
            <person name="Henrissat B."/>
            <person name="Martin F."/>
            <person name="Cullen D."/>
            <person name="Hibbett D.S."/>
            <person name="Grigoriev I.V."/>
        </authorList>
    </citation>
    <scope>NUCLEOTIDE SEQUENCE [LARGE SCALE GENOMIC DNA]</scope>
    <source>
        <strain evidence="2">FD-172 SS1</strain>
    </source>
</reference>
<dbReference type="InParanoid" id="A0A067NCS3"/>
<feature type="non-terminal residue" evidence="1">
    <location>
        <position position="814"/>
    </location>
</feature>
<dbReference type="OrthoDB" id="2669721at2759"/>
<dbReference type="EMBL" id="KL198016">
    <property type="protein sequence ID" value="KDQ21596.1"/>
    <property type="molecule type" value="Genomic_DNA"/>
</dbReference>